<organism evidence="1 2">
    <name type="scientific">Solilutibacter pythonis</name>
    <dbReference type="NCBI Taxonomy" id="2483112"/>
    <lineage>
        <taxon>Bacteria</taxon>
        <taxon>Pseudomonadati</taxon>
        <taxon>Pseudomonadota</taxon>
        <taxon>Gammaproteobacteria</taxon>
        <taxon>Lysobacterales</taxon>
        <taxon>Lysobacteraceae</taxon>
        <taxon>Solilutibacter</taxon>
    </lineage>
</organism>
<gene>
    <name evidence="1" type="ORF">EBB59_12940</name>
</gene>
<accession>A0A3M2HIS7</accession>
<reference evidence="1 2" key="1">
    <citation type="submission" date="2018-10" db="EMBL/GenBank/DDBJ databases">
        <title>Proposal of Lysobacter pythonis sp. nov. isolated from royal pythons (Python regius).</title>
        <authorList>
            <person name="Hans-Juergen B."/>
            <person name="Huptas C."/>
            <person name="Sandra B."/>
            <person name="Igor L."/>
            <person name="Joachim S."/>
            <person name="Siegfried S."/>
            <person name="Mareike W."/>
            <person name="Peter K."/>
        </authorList>
    </citation>
    <scope>NUCLEOTIDE SEQUENCE [LARGE SCALE GENOMIC DNA]</scope>
    <source>
        <strain evidence="1 2">4284/11</strain>
    </source>
</reference>
<dbReference type="Proteomes" id="UP000275012">
    <property type="component" value="Unassembled WGS sequence"/>
</dbReference>
<evidence type="ECO:0000313" key="2">
    <source>
        <dbReference type="Proteomes" id="UP000275012"/>
    </source>
</evidence>
<dbReference type="EMBL" id="RFLY01000031">
    <property type="protein sequence ID" value="RMH87480.1"/>
    <property type="molecule type" value="Genomic_DNA"/>
</dbReference>
<dbReference type="AlphaFoldDB" id="A0A3M2HIS7"/>
<evidence type="ECO:0000313" key="1">
    <source>
        <dbReference type="EMBL" id="RMH87480.1"/>
    </source>
</evidence>
<keyword evidence="2" id="KW-1185">Reference proteome</keyword>
<name>A0A3M2HIS7_9GAMM</name>
<sequence>MMRDGYPPGPMRLDWTSLDGVEHEAELDFKETFPDRLVLHNVPREEVKYGWESVDVLVEINDRTVNVYMKALVITQYPQNPEDPRSNWKEDLILAWTKTY</sequence>
<protein>
    <submittedName>
        <fullName evidence="1">Uncharacterized protein</fullName>
    </submittedName>
</protein>
<comment type="caution">
    <text evidence="1">The sequence shown here is derived from an EMBL/GenBank/DDBJ whole genome shotgun (WGS) entry which is preliminary data.</text>
</comment>
<proteinExistence type="predicted"/>